<sequence length="241" mass="26854">LLSKCWSEVTQSTIANCWKHTQIYPKDSDDLSASPLRAAWDIVLEFATQEMSLPTAEKRLAAVLGPGYIPAEGNPYPALTAVMDAENDVVAAEKAVRDLMPDFSKLSIPTSNSLPPVIAKDHHLKEAEKAFSDTLEKLRNERCIRETVSLDELLDPLIEREDSDSEFLRFSDGDAGICEIVALVRKRADENEEEEEVEPEEPEFHFTNKDALDAVDLLQKITRNRPDLEGALSYCRGSAPP</sequence>
<gene>
    <name evidence="1" type="ORF">R3P38DRAFT_2529773</name>
</gene>
<dbReference type="EMBL" id="JAWWNJ010000033">
    <property type="protein sequence ID" value="KAK7025912.1"/>
    <property type="molecule type" value="Genomic_DNA"/>
</dbReference>
<dbReference type="Proteomes" id="UP001362999">
    <property type="component" value="Unassembled WGS sequence"/>
</dbReference>
<evidence type="ECO:0000313" key="1">
    <source>
        <dbReference type="EMBL" id="KAK7025912.1"/>
    </source>
</evidence>
<proteinExistence type="predicted"/>
<dbReference type="AlphaFoldDB" id="A0AAW0BJ97"/>
<name>A0AAW0BJ97_9AGAR</name>
<organism evidence="1 2">
    <name type="scientific">Favolaschia claudopus</name>
    <dbReference type="NCBI Taxonomy" id="2862362"/>
    <lineage>
        <taxon>Eukaryota</taxon>
        <taxon>Fungi</taxon>
        <taxon>Dikarya</taxon>
        <taxon>Basidiomycota</taxon>
        <taxon>Agaricomycotina</taxon>
        <taxon>Agaricomycetes</taxon>
        <taxon>Agaricomycetidae</taxon>
        <taxon>Agaricales</taxon>
        <taxon>Marasmiineae</taxon>
        <taxon>Mycenaceae</taxon>
        <taxon>Favolaschia</taxon>
    </lineage>
</organism>
<protein>
    <submittedName>
        <fullName evidence="1">Uncharacterized protein</fullName>
    </submittedName>
</protein>
<keyword evidence="2" id="KW-1185">Reference proteome</keyword>
<comment type="caution">
    <text evidence="1">The sequence shown here is derived from an EMBL/GenBank/DDBJ whole genome shotgun (WGS) entry which is preliminary data.</text>
</comment>
<reference evidence="1 2" key="1">
    <citation type="journal article" date="2024" name="J Genomics">
        <title>Draft genome sequencing and assembly of Favolaschia claudopus CIRM-BRFM 2984 isolated from oak limbs.</title>
        <authorList>
            <person name="Navarro D."/>
            <person name="Drula E."/>
            <person name="Chaduli D."/>
            <person name="Cazenave R."/>
            <person name="Ahrendt S."/>
            <person name="Wang J."/>
            <person name="Lipzen A."/>
            <person name="Daum C."/>
            <person name="Barry K."/>
            <person name="Grigoriev I.V."/>
            <person name="Favel A."/>
            <person name="Rosso M.N."/>
            <person name="Martin F."/>
        </authorList>
    </citation>
    <scope>NUCLEOTIDE SEQUENCE [LARGE SCALE GENOMIC DNA]</scope>
    <source>
        <strain evidence="1 2">CIRM-BRFM 2984</strain>
    </source>
</reference>
<accession>A0AAW0BJ97</accession>
<feature type="non-terminal residue" evidence="1">
    <location>
        <position position="1"/>
    </location>
</feature>
<evidence type="ECO:0000313" key="2">
    <source>
        <dbReference type="Proteomes" id="UP001362999"/>
    </source>
</evidence>